<feature type="signal peptide" evidence="1">
    <location>
        <begin position="1"/>
        <end position="19"/>
    </location>
</feature>
<keyword evidence="3" id="KW-1185">Reference proteome</keyword>
<organism evidence="2 3">
    <name type="scientific">Toxocara canis</name>
    <name type="common">Canine roundworm</name>
    <dbReference type="NCBI Taxonomy" id="6265"/>
    <lineage>
        <taxon>Eukaryota</taxon>
        <taxon>Metazoa</taxon>
        <taxon>Ecdysozoa</taxon>
        <taxon>Nematoda</taxon>
        <taxon>Chromadorea</taxon>
        <taxon>Rhabditida</taxon>
        <taxon>Spirurina</taxon>
        <taxon>Ascaridomorpha</taxon>
        <taxon>Ascaridoidea</taxon>
        <taxon>Toxocaridae</taxon>
        <taxon>Toxocara</taxon>
    </lineage>
</organism>
<evidence type="ECO:0000313" key="2">
    <source>
        <dbReference type="EMBL" id="KHN87522.1"/>
    </source>
</evidence>
<keyword evidence="1" id="KW-0732">Signal</keyword>
<accession>A0A0B2W1M7</accession>
<evidence type="ECO:0000313" key="3">
    <source>
        <dbReference type="Proteomes" id="UP000031036"/>
    </source>
</evidence>
<comment type="caution">
    <text evidence="2">The sequence shown here is derived from an EMBL/GenBank/DDBJ whole genome shotgun (WGS) entry which is preliminary data.</text>
</comment>
<name>A0A0B2W1M7_TOXCA</name>
<dbReference type="EMBL" id="JPKZ01000420">
    <property type="protein sequence ID" value="KHN87522.1"/>
    <property type="molecule type" value="Genomic_DNA"/>
</dbReference>
<dbReference type="AlphaFoldDB" id="A0A0B2W1M7"/>
<protein>
    <submittedName>
        <fullName evidence="2">Uncharacterized protein</fullName>
    </submittedName>
</protein>
<gene>
    <name evidence="2" type="ORF">Tcan_03218</name>
</gene>
<sequence>MSTLICFFIVSIVVASSDATQIRARRQSCCGGGISTCCGGGITSCCGVPYQQSAAPQMVPTPYQSSQSYGSVAPSYQSGVQYQTSQGYSPVQNYATAQQSLGTSSYQPGSASQTVQYQTSSSIQSQSMPTYQYPSSAPQYSPSVYPSVQQPVTMGCTSSGGMSGCSCGSGYTQCYRLFSSNRCCRR</sequence>
<feature type="chain" id="PRO_5002095720" evidence="1">
    <location>
        <begin position="20"/>
        <end position="186"/>
    </location>
</feature>
<proteinExistence type="predicted"/>
<reference evidence="2 3" key="1">
    <citation type="submission" date="2014-11" db="EMBL/GenBank/DDBJ databases">
        <title>Genetic blueprint of the zoonotic pathogen Toxocara canis.</title>
        <authorList>
            <person name="Zhu X.-Q."/>
            <person name="Korhonen P.K."/>
            <person name="Cai H."/>
            <person name="Young N.D."/>
            <person name="Nejsum P."/>
            <person name="von Samson-Himmelstjerna G."/>
            <person name="Boag P.R."/>
            <person name="Tan P."/>
            <person name="Li Q."/>
            <person name="Min J."/>
            <person name="Yang Y."/>
            <person name="Wang X."/>
            <person name="Fang X."/>
            <person name="Hall R.S."/>
            <person name="Hofmann A."/>
            <person name="Sternberg P.W."/>
            <person name="Jex A.R."/>
            <person name="Gasser R.B."/>
        </authorList>
    </citation>
    <scope>NUCLEOTIDE SEQUENCE [LARGE SCALE GENOMIC DNA]</scope>
    <source>
        <strain evidence="2">PN_DK_2014</strain>
    </source>
</reference>
<dbReference type="Proteomes" id="UP000031036">
    <property type="component" value="Unassembled WGS sequence"/>
</dbReference>
<evidence type="ECO:0000256" key="1">
    <source>
        <dbReference type="SAM" id="SignalP"/>
    </source>
</evidence>